<organism evidence="2 3">
    <name type="scientific">Cytospora schulzeri</name>
    <dbReference type="NCBI Taxonomy" id="448051"/>
    <lineage>
        <taxon>Eukaryota</taxon>
        <taxon>Fungi</taxon>
        <taxon>Dikarya</taxon>
        <taxon>Ascomycota</taxon>
        <taxon>Pezizomycotina</taxon>
        <taxon>Sordariomycetes</taxon>
        <taxon>Sordariomycetidae</taxon>
        <taxon>Diaporthales</taxon>
        <taxon>Cytosporaceae</taxon>
        <taxon>Cytospora</taxon>
    </lineage>
</organism>
<dbReference type="EMBL" id="LKEA01000036">
    <property type="protein sequence ID" value="ROV95450.1"/>
    <property type="molecule type" value="Genomic_DNA"/>
</dbReference>
<feature type="compositionally biased region" description="Polar residues" evidence="1">
    <location>
        <begin position="883"/>
        <end position="896"/>
    </location>
</feature>
<feature type="compositionally biased region" description="Basic and acidic residues" evidence="1">
    <location>
        <begin position="669"/>
        <end position="711"/>
    </location>
</feature>
<feature type="compositionally biased region" description="Acidic residues" evidence="1">
    <location>
        <begin position="1084"/>
        <end position="1098"/>
    </location>
</feature>
<comment type="caution">
    <text evidence="2">The sequence shown here is derived from an EMBL/GenBank/DDBJ whole genome shotgun (WGS) entry which is preliminary data.</text>
</comment>
<feature type="compositionally biased region" description="Polar residues" evidence="1">
    <location>
        <begin position="46"/>
        <end position="60"/>
    </location>
</feature>
<feature type="compositionally biased region" description="Low complexity" evidence="1">
    <location>
        <begin position="787"/>
        <end position="797"/>
    </location>
</feature>
<feature type="region of interest" description="Disordered" evidence="1">
    <location>
        <begin position="969"/>
        <end position="1131"/>
    </location>
</feature>
<feature type="compositionally biased region" description="Basic residues" evidence="1">
    <location>
        <begin position="182"/>
        <end position="192"/>
    </location>
</feature>
<feature type="compositionally biased region" description="Basic and acidic residues" evidence="1">
    <location>
        <begin position="435"/>
        <end position="454"/>
    </location>
</feature>
<protein>
    <submittedName>
        <fullName evidence="2">Uncharacterized protein</fullName>
    </submittedName>
</protein>
<gene>
    <name evidence="2" type="ORF">VMCG_08451</name>
</gene>
<feature type="compositionally biased region" description="Acidic residues" evidence="1">
    <location>
        <begin position="607"/>
        <end position="616"/>
    </location>
</feature>
<feature type="region of interest" description="Disordered" evidence="1">
    <location>
        <begin position="284"/>
        <end position="368"/>
    </location>
</feature>
<evidence type="ECO:0000256" key="1">
    <source>
        <dbReference type="SAM" id="MobiDB-lite"/>
    </source>
</evidence>
<proteinExistence type="predicted"/>
<feature type="region of interest" description="Disordered" evidence="1">
    <location>
        <begin position="420"/>
        <end position="454"/>
    </location>
</feature>
<evidence type="ECO:0000313" key="3">
    <source>
        <dbReference type="Proteomes" id="UP000283895"/>
    </source>
</evidence>
<feature type="region of interest" description="Disordered" evidence="1">
    <location>
        <begin position="1"/>
        <end position="60"/>
    </location>
</feature>
<evidence type="ECO:0000313" key="2">
    <source>
        <dbReference type="EMBL" id="ROV95450.1"/>
    </source>
</evidence>
<feature type="compositionally biased region" description="Basic and acidic residues" evidence="1">
    <location>
        <begin position="627"/>
        <end position="638"/>
    </location>
</feature>
<feature type="region of interest" description="Disordered" evidence="1">
    <location>
        <begin position="786"/>
        <end position="939"/>
    </location>
</feature>
<feature type="compositionally biased region" description="Polar residues" evidence="1">
    <location>
        <begin position="1024"/>
        <end position="1033"/>
    </location>
</feature>
<feature type="compositionally biased region" description="Basic and acidic residues" evidence="1">
    <location>
        <begin position="898"/>
        <end position="909"/>
    </location>
</feature>
<feature type="compositionally biased region" description="Basic residues" evidence="1">
    <location>
        <begin position="1109"/>
        <end position="1120"/>
    </location>
</feature>
<sequence length="1258" mass="137453">MYAHELDAYNRRPTSSSFSSSDGHCITTAAESAQRANSGPGIINSAGENDNNTPRSTSSSRLAMRTTALGIHGSRWLGGLSADTRGESGRLGVDPVSRHRPLYKLRSADRRWQRRPEDNVEAWDELTTFLRTVTPPPSNYMSVPTELYSPTTISSRSSIKRRGSRKKKGPWTRCLMFLKGRSKLKKSARKTSVRASSPPATRTTSRKHRRPPQIKLPDTAVSGRTVDGHRHIAISIPIEHDHLTPGPRYGFHRASRRPNSLPPVDMSPAMHINTNVRPMSAFANEPRIGTPLGSVAEERGSLPSRPRTRDSQRGQEGIASRHTFGSAQGEVSSPNAESMSPPRVPRRISDRYDTPSHGRPSTSQTSEDLRELAHMKALAALSRPQTAPRPLSSQSAYSFRSFATPSPSPRVHYPLRKASLHFGPSNNDQPQARGVSDRRGRVLHSRDSSRDKYTMQESIFSERSFLESMEAVESISETESGVITKGMQARGFPLPTGIVQAATAPENSFEAHGGYWSENGENHGRQSDLTIAYGKRNSGQEIHRGIGQESAKVPIWQRRGSGAAVVANPEMKTVEAHAPRKSQLRESVEVVLETSTEASWLDRMSESSEEEDEDDPKDTGNNLGNRPEPKGKEKERTPENTPMLKVSGEAKELRGTAKKSPGSLPSPKHRGEGEKRGKEIPVSREQRIAELRQKLEAPGTEPKDLVWRREPSISSDGSSDEGHSADEGTAADNTTSTYVPAAAESKPNSLETTPGRFSLSAVITVADIKPSSLRAASPELGITRQESLALSTSSSATMATVVQASPIPPYQSPGSATPAHSPPSSPISSSPVSSVEAQHRETPLQHPSYKRLNSSYLQTPKSGPHSHVSTGWRSPVIEHSASRPRTSSKGPTSSAFYSERHTQEEEHAEPSTPTMKTPHAEQSGPYEAEAQDEKKVQDMEKRLTKLERYREHWVASMIPLLTDMGQALGKLTTSNGKGGKGKEVDDASPRIERHSRRPNATNSDGRRPRMWRRESAASEDAEFKNTNPPANGDQQDDLDSDEFIMRHPAHARTGRSRAGTNTSERRSRRLHPLDEAARWGGPGLDDDHDDDVYDDFADDERRARSESGRRHHHHHRRKGRTSSVPLPPGLPLPMGLLREEAADRLGERLGRYDDGRVDARMRSISLGPRAASGVDGGGSLAGLRGRRGRGLDAYAAGAAADVSSGMETLEGLMEELQVLGGRLGMGRFDAGHGDGHGEGHGHGVREAPRSVVGFGAFR</sequence>
<feature type="compositionally biased region" description="Polar residues" evidence="1">
    <location>
        <begin position="851"/>
        <end position="872"/>
    </location>
</feature>
<feature type="compositionally biased region" description="Polar residues" evidence="1">
    <location>
        <begin position="323"/>
        <end position="338"/>
    </location>
</feature>
<feature type="compositionally biased region" description="Polar residues" evidence="1">
    <location>
        <begin position="193"/>
        <end position="203"/>
    </location>
</feature>
<feature type="region of interest" description="Disordered" evidence="1">
    <location>
        <begin position="570"/>
        <end position="755"/>
    </location>
</feature>
<keyword evidence="3" id="KW-1185">Reference proteome</keyword>
<feature type="compositionally biased region" description="Basic and acidic residues" evidence="1">
    <location>
        <begin position="980"/>
        <end position="992"/>
    </location>
</feature>
<feature type="compositionally biased region" description="Basic and acidic residues" evidence="1">
    <location>
        <begin position="1"/>
        <end position="10"/>
    </location>
</feature>
<name>A0A423VWT0_9PEZI</name>
<dbReference type="Proteomes" id="UP000283895">
    <property type="component" value="Unassembled WGS sequence"/>
</dbReference>
<accession>A0A423VWT0</accession>
<feature type="compositionally biased region" description="Basic and acidic residues" evidence="1">
    <location>
        <begin position="1004"/>
        <end position="1016"/>
    </location>
</feature>
<dbReference type="AlphaFoldDB" id="A0A423VWT0"/>
<dbReference type="OrthoDB" id="5417386at2759"/>
<feature type="compositionally biased region" description="Basic and acidic residues" evidence="1">
    <location>
        <begin position="347"/>
        <end position="356"/>
    </location>
</feature>
<feature type="region of interest" description="Disordered" evidence="1">
    <location>
        <begin position="182"/>
        <end position="221"/>
    </location>
</feature>
<feature type="compositionally biased region" description="Basic and acidic residues" evidence="1">
    <location>
        <begin position="1099"/>
        <end position="1108"/>
    </location>
</feature>
<feature type="compositionally biased region" description="Basic and acidic residues" evidence="1">
    <location>
        <begin position="572"/>
        <end position="588"/>
    </location>
</feature>
<reference evidence="2 3" key="1">
    <citation type="submission" date="2015-09" db="EMBL/GenBank/DDBJ databases">
        <title>Host preference determinants of Valsa canker pathogens revealed by comparative genomics.</title>
        <authorList>
            <person name="Yin Z."/>
            <person name="Huang L."/>
        </authorList>
    </citation>
    <scope>NUCLEOTIDE SEQUENCE [LARGE SCALE GENOMIC DNA]</scope>
    <source>
        <strain evidence="2 3">03-1</strain>
    </source>
</reference>